<reference evidence="4" key="1">
    <citation type="submission" date="2017-05" db="EMBL/GenBank/DDBJ databases">
        <title>The Genome Sequence of EEnterococcus faecalis 9F2_4866.</title>
        <authorList>
            <consortium name="The Broad Institute Genomics Platform"/>
            <consortium name="The Broad Institute Genomic Center for Infectious Diseases"/>
            <person name="Earl A."/>
            <person name="Manson A."/>
            <person name="Schwartman J."/>
            <person name="Gilmore M."/>
            <person name="Abouelleil A."/>
            <person name="Cao P."/>
            <person name="Chapman S."/>
            <person name="Cusick C."/>
            <person name="Shea T."/>
            <person name="Young S."/>
            <person name="Neafsey D."/>
            <person name="Nusbaum C."/>
            <person name="Birren B."/>
        </authorList>
    </citation>
    <scope>NUCLEOTIDE SEQUENCE [LARGE SCALE GENOMIC DNA]</scope>
    <source>
        <strain evidence="4">7F3_DIV0205</strain>
    </source>
</reference>
<organism evidence="3 4">
    <name type="scientific">Candidatus Enterococcus palustris</name>
    <dbReference type="NCBI Taxonomy" id="1834189"/>
    <lineage>
        <taxon>Bacteria</taxon>
        <taxon>Bacillati</taxon>
        <taxon>Bacillota</taxon>
        <taxon>Bacilli</taxon>
        <taxon>Lactobacillales</taxon>
        <taxon>Enterococcaceae</taxon>
        <taxon>Enterococcus</taxon>
    </lineage>
</organism>
<evidence type="ECO:0000256" key="1">
    <source>
        <dbReference type="SAM" id="MobiDB-lite"/>
    </source>
</evidence>
<evidence type="ECO:0000313" key="4">
    <source>
        <dbReference type="Proteomes" id="UP000194948"/>
    </source>
</evidence>
<dbReference type="Proteomes" id="UP000194948">
    <property type="component" value="Chromosome"/>
</dbReference>
<gene>
    <name evidence="3" type="ORF">A5821_002359</name>
</gene>
<dbReference type="RefSeq" id="WP_086314744.1">
    <property type="nucleotide sequence ID" value="NZ_CP147244.1"/>
</dbReference>
<reference evidence="3 4" key="2">
    <citation type="submission" date="2024-03" db="EMBL/GenBank/DDBJ databases">
        <title>The Genome Sequence of Enterococcus sp. DIV0205d.</title>
        <authorList>
            <consortium name="The Broad Institute Genomics Platform"/>
            <consortium name="The Broad Institute Microbial Omics Core"/>
            <consortium name="The Broad Institute Genomic Center for Infectious Diseases"/>
            <person name="Earl A."/>
            <person name="Manson A."/>
            <person name="Gilmore M."/>
            <person name="Schwartman J."/>
            <person name="Shea T."/>
            <person name="Abouelleil A."/>
            <person name="Cao P."/>
            <person name="Chapman S."/>
            <person name="Cusick C."/>
            <person name="Young S."/>
            <person name="Neafsey D."/>
            <person name="Nusbaum C."/>
            <person name="Birren B."/>
        </authorList>
    </citation>
    <scope>NUCLEOTIDE SEQUENCE [LARGE SCALE GENOMIC DNA]</scope>
    <source>
        <strain evidence="3 4">7F3_DIV0205</strain>
    </source>
</reference>
<feature type="compositionally biased region" description="Basic and acidic residues" evidence="1">
    <location>
        <begin position="294"/>
        <end position="305"/>
    </location>
</feature>
<proteinExistence type="predicted"/>
<feature type="region of interest" description="Disordered" evidence="1">
    <location>
        <begin position="272"/>
        <end position="305"/>
    </location>
</feature>
<keyword evidence="2" id="KW-0812">Transmembrane</keyword>
<dbReference type="EMBL" id="CP147244">
    <property type="protein sequence ID" value="WYK01222.1"/>
    <property type="molecule type" value="Genomic_DNA"/>
</dbReference>
<name>A0AAQ3WAR5_9ENTE</name>
<feature type="transmembrane region" description="Helical" evidence="2">
    <location>
        <begin position="220"/>
        <end position="240"/>
    </location>
</feature>
<evidence type="ECO:0000313" key="3">
    <source>
        <dbReference type="EMBL" id="WYK01222.1"/>
    </source>
</evidence>
<dbReference type="AlphaFoldDB" id="A0AAQ3WAR5"/>
<feature type="compositionally biased region" description="Basic and acidic residues" evidence="1">
    <location>
        <begin position="272"/>
        <end position="281"/>
    </location>
</feature>
<keyword evidence="2" id="KW-0472">Membrane</keyword>
<keyword evidence="2" id="KW-1133">Transmembrane helix</keyword>
<keyword evidence="4" id="KW-1185">Reference proteome</keyword>
<feature type="transmembrane region" description="Helical" evidence="2">
    <location>
        <begin position="182"/>
        <end position="200"/>
    </location>
</feature>
<feature type="compositionally biased region" description="Basic residues" evidence="1">
    <location>
        <begin position="282"/>
        <end position="291"/>
    </location>
</feature>
<accession>A0AAQ3WAR5</accession>
<sequence length="305" mass="35925">MKKSIRFEQIENTVSEKMAKEGYIKAENMSFGKRLIAAIFFAGSVQALYWFGYFLVGNPTFSGTTNEYQFTLSLKWFVMLFCLYFLFNMIFLGAKYRCRNNIKLAYKSNVWLAQLSVIFYWLLIIDLQLLTKNPYLRIFNILVVSGCFIFSIIKSIKKIKNLIYKNQEADRLSKLMTENPKMIKSILTILFIASVVSNIFSNELSNQTPKPNIEGRIILALVPVIPILFSIFSIYAFPWLSETMARIYFLNEFSEEFRQKFKIEKKLWYGSKSKEHKEEQKKKQHFSKKLSQHNQKEQNELKSHT</sequence>
<feature type="transmembrane region" description="Helical" evidence="2">
    <location>
        <begin position="135"/>
        <end position="153"/>
    </location>
</feature>
<feature type="transmembrane region" description="Helical" evidence="2">
    <location>
        <begin position="76"/>
        <end position="98"/>
    </location>
</feature>
<feature type="transmembrane region" description="Helical" evidence="2">
    <location>
        <begin position="110"/>
        <end position="129"/>
    </location>
</feature>
<feature type="transmembrane region" description="Helical" evidence="2">
    <location>
        <begin position="35"/>
        <end position="56"/>
    </location>
</feature>
<protein>
    <submittedName>
        <fullName evidence="3">Uncharacterized protein</fullName>
    </submittedName>
</protein>
<evidence type="ECO:0000256" key="2">
    <source>
        <dbReference type="SAM" id="Phobius"/>
    </source>
</evidence>